<keyword evidence="1" id="KW-1185">Reference proteome</keyword>
<evidence type="ECO:0000313" key="1">
    <source>
        <dbReference type="Proteomes" id="UP000887569"/>
    </source>
</evidence>
<sequence length="79" mass="9213">MCAVVHFVIDGFSFRGRSNISSNGKGGLQSIILGNHERTFSMRGYLPNMRHVKRKRMIVNVQVQVHRQRNHHNQNDRKD</sequence>
<proteinExistence type="predicted"/>
<dbReference type="WBParaSite" id="PgR019_g140_t03">
    <property type="protein sequence ID" value="PgR019_g140_t03"/>
    <property type="gene ID" value="PgR019_g140"/>
</dbReference>
<protein>
    <submittedName>
        <fullName evidence="2">Chromo domain-containing protein</fullName>
    </submittedName>
</protein>
<accession>A0A915AXW2</accession>
<name>A0A915AXW2_PARUN</name>
<evidence type="ECO:0000313" key="2">
    <source>
        <dbReference type="WBParaSite" id="PgR019_g140_t03"/>
    </source>
</evidence>
<dbReference type="AlphaFoldDB" id="A0A915AXW2"/>
<organism evidence="1 2">
    <name type="scientific">Parascaris univalens</name>
    <name type="common">Nematode worm</name>
    <dbReference type="NCBI Taxonomy" id="6257"/>
    <lineage>
        <taxon>Eukaryota</taxon>
        <taxon>Metazoa</taxon>
        <taxon>Ecdysozoa</taxon>
        <taxon>Nematoda</taxon>
        <taxon>Chromadorea</taxon>
        <taxon>Rhabditida</taxon>
        <taxon>Spirurina</taxon>
        <taxon>Ascaridomorpha</taxon>
        <taxon>Ascaridoidea</taxon>
        <taxon>Ascarididae</taxon>
        <taxon>Parascaris</taxon>
    </lineage>
</organism>
<reference evidence="2" key="1">
    <citation type="submission" date="2022-11" db="UniProtKB">
        <authorList>
            <consortium name="WormBaseParasite"/>
        </authorList>
    </citation>
    <scope>IDENTIFICATION</scope>
</reference>
<dbReference type="Proteomes" id="UP000887569">
    <property type="component" value="Unplaced"/>
</dbReference>